<dbReference type="InterPro" id="IPR058033">
    <property type="entry name" value="ARM_TBCD_2nd"/>
</dbReference>
<organism evidence="4 5">
    <name type="scientific">Albugo candida</name>
    <dbReference type="NCBI Taxonomy" id="65357"/>
    <lineage>
        <taxon>Eukaryota</taxon>
        <taxon>Sar</taxon>
        <taxon>Stramenopiles</taxon>
        <taxon>Oomycota</taxon>
        <taxon>Peronosporomycetes</taxon>
        <taxon>Albuginales</taxon>
        <taxon>Albuginaceae</taxon>
        <taxon>Albugo</taxon>
    </lineage>
</organism>
<reference evidence="4 5" key="1">
    <citation type="submission" date="2012-05" db="EMBL/GenBank/DDBJ databases">
        <title>Recombination and specialization in a pathogen metapopulation.</title>
        <authorList>
            <person name="Gardiner A."/>
            <person name="Kemen E."/>
            <person name="Schultz-Larsen T."/>
            <person name="MacLean D."/>
            <person name="Van Oosterhout C."/>
            <person name="Jones J.D.G."/>
        </authorList>
    </citation>
    <scope>NUCLEOTIDE SEQUENCE [LARGE SCALE GENOMIC DNA]</scope>
    <source>
        <strain evidence="4 5">Ac Nc2</strain>
    </source>
</reference>
<keyword evidence="5" id="KW-1185">Reference proteome</keyword>
<dbReference type="STRING" id="65357.A0A024GB77"/>
<dbReference type="AlphaFoldDB" id="A0A024GB77"/>
<dbReference type="Gene3D" id="1.25.10.10">
    <property type="entry name" value="Leucine-rich Repeat Variant"/>
    <property type="match status" value="2"/>
</dbReference>
<dbReference type="OrthoDB" id="10253476at2759"/>
<dbReference type="PANTHER" id="PTHR12658">
    <property type="entry name" value="BETA-TUBULIN COFACTOR D"/>
    <property type="match status" value="1"/>
</dbReference>
<gene>
    <name evidence="4" type="ORF">BN9_045790</name>
</gene>
<protein>
    <submittedName>
        <fullName evidence="4">Uncharacterized protein</fullName>
    </submittedName>
</protein>
<evidence type="ECO:0000313" key="5">
    <source>
        <dbReference type="Proteomes" id="UP000053237"/>
    </source>
</evidence>
<feature type="domain" description="Tubulin-folding cofactor D C-terminal" evidence="2">
    <location>
        <begin position="937"/>
        <end position="1094"/>
    </location>
</feature>
<dbReference type="SUPFAM" id="SSF48371">
    <property type="entry name" value="ARM repeat"/>
    <property type="match status" value="2"/>
</dbReference>
<keyword evidence="1" id="KW-0143">Chaperone</keyword>
<dbReference type="InterPro" id="IPR016024">
    <property type="entry name" value="ARM-type_fold"/>
</dbReference>
<dbReference type="InterPro" id="IPR033162">
    <property type="entry name" value="TBCD"/>
</dbReference>
<proteinExistence type="predicted"/>
<accession>A0A024GB77</accession>
<dbReference type="Pfam" id="PF23579">
    <property type="entry name" value="ARM_TBCD"/>
    <property type="match status" value="1"/>
</dbReference>
<evidence type="ECO:0000256" key="1">
    <source>
        <dbReference type="ARBA" id="ARBA00023186"/>
    </source>
</evidence>
<dbReference type="Pfam" id="PF25767">
    <property type="entry name" value="ARM_TBCD_2nd"/>
    <property type="match status" value="1"/>
</dbReference>
<dbReference type="GO" id="GO:0005096">
    <property type="term" value="F:GTPase activator activity"/>
    <property type="evidence" value="ECO:0007669"/>
    <property type="project" value="InterPro"/>
</dbReference>
<dbReference type="PANTHER" id="PTHR12658:SF0">
    <property type="entry name" value="TUBULIN-SPECIFIC CHAPERONE D"/>
    <property type="match status" value="1"/>
</dbReference>
<dbReference type="Proteomes" id="UP000053237">
    <property type="component" value="Unassembled WGS sequence"/>
</dbReference>
<evidence type="ECO:0000313" key="4">
    <source>
        <dbReference type="EMBL" id="CCI43795.1"/>
    </source>
</evidence>
<dbReference type="GO" id="GO:0000226">
    <property type="term" value="P:microtubule cytoskeleton organization"/>
    <property type="evidence" value="ECO:0007669"/>
    <property type="project" value="TreeGrafter"/>
</dbReference>
<evidence type="ECO:0000259" key="3">
    <source>
        <dbReference type="Pfam" id="PF25767"/>
    </source>
</evidence>
<dbReference type="GO" id="GO:0007021">
    <property type="term" value="P:tubulin complex assembly"/>
    <property type="evidence" value="ECO:0007669"/>
    <property type="project" value="InterPro"/>
</dbReference>
<dbReference type="GO" id="GO:0048487">
    <property type="term" value="F:beta-tubulin binding"/>
    <property type="evidence" value="ECO:0007669"/>
    <property type="project" value="InterPro"/>
</dbReference>
<name>A0A024GB77_9STRA</name>
<feature type="domain" description="Tubulin-folding cofactor D ARM repeats" evidence="3">
    <location>
        <begin position="202"/>
        <end position="443"/>
    </location>
</feature>
<dbReference type="GO" id="GO:0007023">
    <property type="term" value="P:post-chaperonin tubulin folding pathway"/>
    <property type="evidence" value="ECO:0007669"/>
    <property type="project" value="InterPro"/>
</dbReference>
<dbReference type="InterPro" id="IPR022577">
    <property type="entry name" value="TBCD_C"/>
</dbReference>
<evidence type="ECO:0000259" key="2">
    <source>
        <dbReference type="Pfam" id="PF12612"/>
    </source>
</evidence>
<dbReference type="InterPro" id="IPR011989">
    <property type="entry name" value="ARM-like"/>
</dbReference>
<comment type="caution">
    <text evidence="4">The sequence shown here is derived from an EMBL/GenBank/DDBJ whole genome shotgun (WGS) entry which is preliminary data.</text>
</comment>
<dbReference type="InParanoid" id="A0A024GB77"/>
<dbReference type="Pfam" id="PF12612">
    <property type="entry name" value="TFCD_C"/>
    <property type="match status" value="1"/>
</dbReference>
<sequence length="1240" mass="138221">MKTASKALEFFLLHSTWETRYGLLLWLSMLCLVPFDLQTIDSSVVASAEKSSIETRANDNGQQSLVVRLQTLCKEYLADPGVTKAAAALCLARLLSRPDTEKSHLLDFLIWANAELLKAADALETSPDTTFSNGITNTEIDQFKIIGIMQCLTYLAKFAPRSKHIQVIPVYFGTVLRFISNLAKITESRESSNRIAGSTLQLKLSIKLVQRLGLLFLPPKVMSWRYQRGLRSLDVRLDTICHKQKEDLPSTPEPRESQIDDLDDDVIVWMEQIINILLCGLRDRDTVTRWSSAKGIGRITSRLPYIYADDIVVSVLELFNPSENDGAWHGGSLALAELARRGLLLPQRLPQAVECTEKALRYDVRRGAHSIGAHVRDAACYTCWCFARAYEPALFLPYIKEILASAMLINCVFDREVNCRRAASAAFQECIGRQGHANFPKGIDILTRADYFAVSNIRHAYCSVGYFIAESPAYRYAFLDHLANYKLSHWDVKIRKLSAIAMGRITALDPAFALHHLIPNLCQRSISPKEEVITRHGSILAISEMVYCLTQIPSFIDGELQKTLKQVVIHVEERRLFRDRGGEFIRAALCNLIRAMATAHFSFTFVQMKQYLSILEECFTHPSSSVSTAALAAYRSFSMNCVSRVIQEGQKEHVDYIQRLLPRFLDNGVLQCVQNTEQNITANEMKTILSPNVAKRRGYIRAIGASPTDLLQPIVSRCVEILVRAADLSVQSDEDLDADGRVAAVTAMVEIFCRKGIYQLELSAGDASKIIETLIGCVENDYAVDERGDVGSWVRIAAMQGLRDILLSTDTYDVLGSGTVIGSFASVNGMGHGRVVRVVAIPNEEDDTPCDSTFVHPAVYHVQFSTPQPGFYYFPPNGVGVIRNEDIQLSAFDQTLEKSQKKLCTAHSKGATSEMSPSDIGAKQAAITISPQLTLKTINAIAKQFAEKLDGVRAAAGTTLFSMLHASESRISGIPDRLLLQDVIFPESLSVNWSMAHDTFPLVVQMMDSPNYIESAASGLIISVGGLTDNVVKAARSALFEWIERHVKAKEYDIINRFCFHLLSLFQKHYSEDRVIVALLKSLAIILASNIAHPALFLNHPEEMTSTKRACADDVSTGGDRLYKAIQQNLKKTSSHAKLVAGINVLLGLLPSERPVEIKAMHSLVTFLGHRYPKIRQYTAEQFYAKVLIQSDILNVDKAKSDRAMELLSEIRWDLQISAVREGRLELYHLLDLENSSEEQ</sequence>
<dbReference type="EMBL" id="CAIX01000055">
    <property type="protein sequence ID" value="CCI43795.1"/>
    <property type="molecule type" value="Genomic_DNA"/>
</dbReference>